<keyword evidence="2" id="KW-1185">Reference proteome</keyword>
<dbReference type="RefSeq" id="WP_184093197.1">
    <property type="nucleotide sequence ID" value="NZ_AP023367.1"/>
</dbReference>
<protein>
    <submittedName>
        <fullName evidence="1">Alpha/beta hydrolase</fullName>
    </submittedName>
</protein>
<organism evidence="1 2">
    <name type="scientific">Anaerocolumna cellulosilytica</name>
    <dbReference type="NCBI Taxonomy" id="433286"/>
    <lineage>
        <taxon>Bacteria</taxon>
        <taxon>Bacillati</taxon>
        <taxon>Bacillota</taxon>
        <taxon>Clostridia</taxon>
        <taxon>Lachnospirales</taxon>
        <taxon>Lachnospiraceae</taxon>
        <taxon>Anaerocolumna</taxon>
    </lineage>
</organism>
<name>A0A6S6RBC7_9FIRM</name>
<dbReference type="KEGG" id="acel:acsn021_39040"/>
<accession>A0A6S6RBC7</accession>
<evidence type="ECO:0000313" key="1">
    <source>
        <dbReference type="EMBL" id="BCJ96335.1"/>
    </source>
</evidence>
<dbReference type="SUPFAM" id="SSF53474">
    <property type="entry name" value="alpha/beta-Hydrolases"/>
    <property type="match status" value="1"/>
</dbReference>
<dbReference type="GO" id="GO:0016787">
    <property type="term" value="F:hydrolase activity"/>
    <property type="evidence" value="ECO:0007669"/>
    <property type="project" value="UniProtKB-KW"/>
</dbReference>
<dbReference type="Gene3D" id="3.40.50.1820">
    <property type="entry name" value="alpha/beta hydrolase"/>
    <property type="match status" value="1"/>
</dbReference>
<dbReference type="InterPro" id="IPR029058">
    <property type="entry name" value="AB_hydrolase_fold"/>
</dbReference>
<dbReference type="EMBL" id="AP023367">
    <property type="protein sequence ID" value="BCJ96335.1"/>
    <property type="molecule type" value="Genomic_DNA"/>
</dbReference>
<dbReference type="Proteomes" id="UP000515561">
    <property type="component" value="Chromosome"/>
</dbReference>
<evidence type="ECO:0000313" key="2">
    <source>
        <dbReference type="Proteomes" id="UP000515561"/>
    </source>
</evidence>
<keyword evidence="1" id="KW-0378">Hydrolase</keyword>
<gene>
    <name evidence="1" type="ORF">acsn021_39040</name>
</gene>
<sequence length="230" mass="27123">MKAQKVKIDNIPAIIWGKESGKAYIHVHGKMSCKEYAENFAEIAEKNGYQTISFDLPEHGERKDGNYRCDIWNGIHDLTAIGNYTFSRWKEVSLYACSLGAYFSLHAYADRNFTKCLFQSPILDMEYLIRQMFTWFQVTEEKLFTEKEISTPVDLLHWDYYQYVINHPIEIWNLPTSILYGGKDNMQSEDVIQKFVEQHNCSLTISGNSEHPFMQERDFEIVRKWLEEFI</sequence>
<dbReference type="AlphaFoldDB" id="A0A6S6RBC7"/>
<reference evidence="1 2" key="1">
    <citation type="journal article" date="2016" name="Int. J. Syst. Evol. Microbiol.">
        <title>Descriptions of Anaerotaenia torta gen. nov., sp. nov. and Anaerocolumna cellulosilytica gen. nov., sp. nov. isolated from a methanogenic reactor of cattle waste.</title>
        <authorList>
            <person name="Uek A."/>
            <person name="Ohtaki Y."/>
            <person name="Kaku N."/>
            <person name="Ueki K."/>
        </authorList>
    </citation>
    <scope>NUCLEOTIDE SEQUENCE [LARGE SCALE GENOMIC DNA]</scope>
    <source>
        <strain evidence="1 2">SN021</strain>
    </source>
</reference>
<proteinExistence type="predicted"/>